<dbReference type="GO" id="GO:0032259">
    <property type="term" value="P:methylation"/>
    <property type="evidence" value="ECO:0007669"/>
    <property type="project" value="UniProtKB-KW"/>
</dbReference>
<dbReference type="EMBL" id="CP097635">
    <property type="protein sequence ID" value="URI06323.1"/>
    <property type="molecule type" value="Genomic_DNA"/>
</dbReference>
<keyword evidence="2" id="KW-0808">Transferase</keyword>
<dbReference type="CDD" id="cd02440">
    <property type="entry name" value="AdoMet_MTases"/>
    <property type="match status" value="1"/>
</dbReference>
<dbReference type="InterPro" id="IPR029063">
    <property type="entry name" value="SAM-dependent_MTases_sf"/>
</dbReference>
<evidence type="ECO:0000313" key="5">
    <source>
        <dbReference type="Proteomes" id="UP001056201"/>
    </source>
</evidence>
<dbReference type="GO" id="GO:0008168">
    <property type="term" value="F:methyltransferase activity"/>
    <property type="evidence" value="ECO:0007669"/>
    <property type="project" value="UniProtKB-KW"/>
</dbReference>
<proteinExistence type="predicted"/>
<keyword evidence="5" id="KW-1185">Reference proteome</keyword>
<evidence type="ECO:0000256" key="2">
    <source>
        <dbReference type="ARBA" id="ARBA00022679"/>
    </source>
</evidence>
<evidence type="ECO:0000313" key="4">
    <source>
        <dbReference type="EMBL" id="URI06323.1"/>
    </source>
</evidence>
<protein>
    <submittedName>
        <fullName evidence="4">Class I SAM-dependent methyltransferase</fullName>
    </submittedName>
</protein>
<dbReference type="PANTHER" id="PTHR43464">
    <property type="entry name" value="METHYLTRANSFERASE"/>
    <property type="match status" value="1"/>
</dbReference>
<keyword evidence="3" id="KW-0949">S-adenosyl-L-methionine</keyword>
<dbReference type="PANTHER" id="PTHR43464:SF19">
    <property type="entry name" value="UBIQUINONE BIOSYNTHESIS O-METHYLTRANSFERASE, MITOCHONDRIAL"/>
    <property type="match status" value="1"/>
</dbReference>
<reference evidence="4" key="1">
    <citation type="submission" date="2022-05" db="EMBL/GenBank/DDBJ databases">
        <title>An RpoN-dependent PEP-CTERM gene is involved in floc formation of an Aquincola tertiaricarbonis strain.</title>
        <authorList>
            <person name="Qiu D."/>
            <person name="Xia M."/>
        </authorList>
    </citation>
    <scope>NUCLEOTIDE SEQUENCE</scope>
    <source>
        <strain evidence="4">RN12</strain>
    </source>
</reference>
<name>A0ABY4RZG3_AQUTE</name>
<gene>
    <name evidence="4" type="ORF">MW290_10370</name>
</gene>
<organism evidence="4 5">
    <name type="scientific">Aquincola tertiaricarbonis</name>
    <dbReference type="NCBI Taxonomy" id="391953"/>
    <lineage>
        <taxon>Bacteria</taxon>
        <taxon>Pseudomonadati</taxon>
        <taxon>Pseudomonadota</taxon>
        <taxon>Betaproteobacteria</taxon>
        <taxon>Burkholderiales</taxon>
        <taxon>Sphaerotilaceae</taxon>
        <taxon>Aquincola</taxon>
    </lineage>
</organism>
<dbReference type="Pfam" id="PF13489">
    <property type="entry name" value="Methyltransf_23"/>
    <property type="match status" value="1"/>
</dbReference>
<evidence type="ECO:0000256" key="1">
    <source>
        <dbReference type="ARBA" id="ARBA00022603"/>
    </source>
</evidence>
<dbReference type="Proteomes" id="UP001056201">
    <property type="component" value="Chromosome 1"/>
</dbReference>
<sequence length="205" mass="23267">MNESIADHYRSLLQAHGDSHEAAQYSSRESQEARYAVLAEVGDLQGARVLDFGCGTGHLATWLQGRGIDCRYTGVDIVTEFFPHARAKHPGHRFGTLADFEGERFDYVLVSGVFNNRMDDNAAFLARTLEDLFARTDRALAFNLMSAYVDYQDPGLWYARPEDVFGLVKKLTPFVSLRNDYVVKQVAVPFEFAVYAYRQPREVLR</sequence>
<evidence type="ECO:0000256" key="3">
    <source>
        <dbReference type="ARBA" id="ARBA00022691"/>
    </source>
</evidence>
<dbReference type="SUPFAM" id="SSF53335">
    <property type="entry name" value="S-adenosyl-L-methionine-dependent methyltransferases"/>
    <property type="match status" value="1"/>
</dbReference>
<dbReference type="RefSeq" id="WP_250194586.1">
    <property type="nucleotide sequence ID" value="NZ_CP097635.1"/>
</dbReference>
<accession>A0ABY4RZG3</accession>
<dbReference type="Gene3D" id="3.40.50.150">
    <property type="entry name" value="Vaccinia Virus protein VP39"/>
    <property type="match status" value="1"/>
</dbReference>
<keyword evidence="1 4" id="KW-0489">Methyltransferase</keyword>